<name>A0A3L7E4M4_9GAMM</name>
<evidence type="ECO:0000313" key="2">
    <source>
        <dbReference type="EMBL" id="RLQ23870.1"/>
    </source>
</evidence>
<evidence type="ECO:0000313" key="3">
    <source>
        <dbReference type="Proteomes" id="UP000265509"/>
    </source>
</evidence>
<dbReference type="PANTHER" id="PTHR43798:SF33">
    <property type="entry name" value="HYDROLASE, PUTATIVE (AFU_ORTHOLOGUE AFUA_2G14860)-RELATED"/>
    <property type="match status" value="1"/>
</dbReference>
<dbReference type="InterPro" id="IPR050266">
    <property type="entry name" value="AB_hydrolase_sf"/>
</dbReference>
<protein>
    <submittedName>
        <fullName evidence="2">Alpha/beta fold hydrolase</fullName>
    </submittedName>
</protein>
<dbReference type="GO" id="GO:0016787">
    <property type="term" value="F:hydrolase activity"/>
    <property type="evidence" value="ECO:0007669"/>
    <property type="project" value="UniProtKB-KW"/>
</dbReference>
<dbReference type="Proteomes" id="UP000265509">
    <property type="component" value="Unassembled WGS sequence"/>
</dbReference>
<dbReference type="RefSeq" id="WP_117952428.1">
    <property type="nucleotide sequence ID" value="NZ_QRAN01000001.1"/>
</dbReference>
<dbReference type="GO" id="GO:0016020">
    <property type="term" value="C:membrane"/>
    <property type="evidence" value="ECO:0007669"/>
    <property type="project" value="TreeGrafter"/>
</dbReference>
<dbReference type="SUPFAM" id="SSF53474">
    <property type="entry name" value="alpha/beta-Hydrolases"/>
    <property type="match status" value="1"/>
</dbReference>
<sequence length="264" mass="27554">MKLAVNGREAFCHTGNKNSEPGQPALLFIHGAAMDHRVWQLAAGHFSRQGCNVIAVDLPGHGLSQGPPLTDIASMSDWLLALLDALAVPRAILVGHSMGSLVALDGAARYPDRVQALALVGTTVPMPVSTAILSMAGNNDPAAFQILTQLGYSKRYLYGANTGAGAFMQINTLRIFEDSAPGVLHTDLSACSHYQAGLAQASRVSCPALLVLGADDRLTPPDGTGPLRAALAHAEMVVLPATGHTIMAEAHHELVAALHTLLPS</sequence>
<proteinExistence type="predicted"/>
<evidence type="ECO:0000259" key="1">
    <source>
        <dbReference type="Pfam" id="PF00561"/>
    </source>
</evidence>
<organism evidence="2 3">
    <name type="scientific">Seongchinamella sediminis</name>
    <dbReference type="NCBI Taxonomy" id="2283635"/>
    <lineage>
        <taxon>Bacteria</taxon>
        <taxon>Pseudomonadati</taxon>
        <taxon>Pseudomonadota</taxon>
        <taxon>Gammaproteobacteria</taxon>
        <taxon>Cellvibrionales</taxon>
        <taxon>Halieaceae</taxon>
        <taxon>Seongchinamella</taxon>
    </lineage>
</organism>
<dbReference type="InterPro" id="IPR029058">
    <property type="entry name" value="AB_hydrolase_fold"/>
</dbReference>
<dbReference type="AlphaFoldDB" id="A0A3L7E4M4"/>
<reference evidence="2 3" key="1">
    <citation type="submission" date="2018-07" db="EMBL/GenBank/DDBJ databases">
        <title>Halioglobus sp. genome submission.</title>
        <authorList>
            <person name="Ye M.-Q."/>
            <person name="Du Z.-J."/>
        </authorList>
    </citation>
    <scope>NUCLEOTIDE SEQUENCE [LARGE SCALE GENOMIC DNA]</scope>
    <source>
        <strain evidence="2 3">U0301</strain>
    </source>
</reference>
<dbReference type="InterPro" id="IPR000073">
    <property type="entry name" value="AB_hydrolase_1"/>
</dbReference>
<dbReference type="OrthoDB" id="149912at2"/>
<accession>A0A3L7E4M4</accession>
<feature type="domain" description="AB hydrolase-1" evidence="1">
    <location>
        <begin position="24"/>
        <end position="248"/>
    </location>
</feature>
<keyword evidence="2" id="KW-0378">Hydrolase</keyword>
<keyword evidence="3" id="KW-1185">Reference proteome</keyword>
<dbReference type="Gene3D" id="3.40.50.1820">
    <property type="entry name" value="alpha/beta hydrolase"/>
    <property type="match status" value="1"/>
</dbReference>
<dbReference type="EMBL" id="QRAN01000001">
    <property type="protein sequence ID" value="RLQ23870.1"/>
    <property type="molecule type" value="Genomic_DNA"/>
</dbReference>
<dbReference type="PANTHER" id="PTHR43798">
    <property type="entry name" value="MONOACYLGLYCEROL LIPASE"/>
    <property type="match status" value="1"/>
</dbReference>
<comment type="caution">
    <text evidence="2">The sequence shown here is derived from an EMBL/GenBank/DDBJ whole genome shotgun (WGS) entry which is preliminary data.</text>
</comment>
<dbReference type="Pfam" id="PF00561">
    <property type="entry name" value="Abhydrolase_1"/>
    <property type="match status" value="1"/>
</dbReference>
<dbReference type="PRINTS" id="PR00111">
    <property type="entry name" value="ABHYDROLASE"/>
</dbReference>
<gene>
    <name evidence="2" type="ORF">DWB85_01585</name>
</gene>